<sequence>MSINSALLAGASGLIANSSALAAISDNISNVNTIGYKRANSVFTPLYDGGGNASSSRYTAAGVNSVARLAISEGGLLQPGTTSTDLAIAGRGFFVVRENPTADSNDSVAFTRSGRFLPDENGYLKNDAGMYLAGWPVASDGTVSANPSDLNNLETINLSSIGGAAEASTSMSFNANLYQRQAVSADEATYDPTLSANNMASGNVTPDFQRSIPFYDSVGGVRTLTISMLKSATTNEWHAEVHMSPASDVTTGAGLVDGQLLTGTVAFDENGRLDVANTTLPTSLNFLASSNAAPLAANEFQWANATGIDAQSITLDFGGANSAGGFTQYDSPSNLGSTNVNGSAFGNFASVDVDEDGFVFAKFTNGIVRKIYQIPVATFTNPDGLEAQSGGTFTVTPESGAYTLTRPGLGTAGNIASSTLESSNVDLATEFTSLITTQRAYSASSKIITTADEMLDEAIRMKR</sequence>
<dbReference type="InterPro" id="IPR010930">
    <property type="entry name" value="Flg_bb/hook_C_dom"/>
</dbReference>
<comment type="subcellular location">
    <subcellularLocation>
        <location evidence="1 5">Bacterial flagellum basal body</location>
    </subcellularLocation>
</comment>
<evidence type="ECO:0000256" key="3">
    <source>
        <dbReference type="ARBA" id="ARBA00019015"/>
    </source>
</evidence>
<dbReference type="InterPro" id="IPR020013">
    <property type="entry name" value="Flagellar_FlgE/F/G"/>
</dbReference>
<feature type="domain" description="Flagellar basal-body/hook protein C-terminal" evidence="8">
    <location>
        <begin position="417"/>
        <end position="461"/>
    </location>
</feature>
<dbReference type="InterPro" id="IPR053967">
    <property type="entry name" value="LlgE_F_G-like_D1"/>
</dbReference>
<comment type="similarity">
    <text evidence="2 5">Belongs to the flagella basal body rod proteins family.</text>
</comment>
<dbReference type="Pfam" id="PF07559">
    <property type="entry name" value="FlgE_D2"/>
    <property type="match status" value="1"/>
</dbReference>
<keyword evidence="4 5" id="KW-0975">Bacterial flagellum</keyword>
<proteinExistence type="inferred from homology"/>
<evidence type="ECO:0000256" key="4">
    <source>
        <dbReference type="ARBA" id="ARBA00023143"/>
    </source>
</evidence>
<feature type="domain" description="Flagellar hook protein FlgE D2" evidence="9">
    <location>
        <begin position="202"/>
        <end position="342"/>
    </location>
</feature>
<evidence type="ECO:0000313" key="12">
    <source>
        <dbReference type="Proteomes" id="UP001143486"/>
    </source>
</evidence>
<dbReference type="EMBL" id="BSFE01000002">
    <property type="protein sequence ID" value="GLK51285.1"/>
    <property type="molecule type" value="Genomic_DNA"/>
</dbReference>
<dbReference type="Pfam" id="PF06429">
    <property type="entry name" value="Flg_bbr_C"/>
    <property type="match status" value="1"/>
</dbReference>
<dbReference type="InterPro" id="IPR001444">
    <property type="entry name" value="Flag_bb_rod_N"/>
</dbReference>
<evidence type="ECO:0000256" key="6">
    <source>
        <dbReference type="SAM" id="SignalP"/>
    </source>
</evidence>
<dbReference type="InterPro" id="IPR019776">
    <property type="entry name" value="Flagellar_basal_body_rod_CS"/>
</dbReference>
<dbReference type="Proteomes" id="UP001143486">
    <property type="component" value="Unassembled WGS sequence"/>
</dbReference>
<dbReference type="Gene3D" id="2.60.98.20">
    <property type="entry name" value="Flagellar hook protein FlgE"/>
    <property type="match status" value="1"/>
</dbReference>
<evidence type="ECO:0000256" key="1">
    <source>
        <dbReference type="ARBA" id="ARBA00004117"/>
    </source>
</evidence>
<evidence type="ECO:0000259" key="8">
    <source>
        <dbReference type="Pfam" id="PF06429"/>
    </source>
</evidence>
<dbReference type="NCBIfam" id="TIGR03506">
    <property type="entry name" value="FlgEFG_subfam"/>
    <property type="match status" value="1"/>
</dbReference>
<dbReference type="Pfam" id="PF22692">
    <property type="entry name" value="LlgE_F_G_D1"/>
    <property type="match status" value="1"/>
</dbReference>
<dbReference type="PANTHER" id="PTHR30435">
    <property type="entry name" value="FLAGELLAR PROTEIN"/>
    <property type="match status" value="1"/>
</dbReference>
<comment type="caution">
    <text evidence="11">The sequence shown here is derived from an EMBL/GenBank/DDBJ whole genome shotgun (WGS) entry which is preliminary data.</text>
</comment>
<dbReference type="SUPFAM" id="SSF117143">
    <property type="entry name" value="Flagellar hook protein flgE"/>
    <property type="match status" value="1"/>
</dbReference>
<feature type="signal peptide" evidence="6">
    <location>
        <begin position="1"/>
        <end position="22"/>
    </location>
</feature>
<dbReference type="GO" id="GO:0009424">
    <property type="term" value="C:bacterial-type flagellum hook"/>
    <property type="evidence" value="ECO:0007669"/>
    <property type="project" value="TreeGrafter"/>
</dbReference>
<comment type="function">
    <text evidence="5">A flexible structure which links the flagellar filament to the drive apparatus in the basal body.</text>
</comment>
<reference evidence="11" key="1">
    <citation type="journal article" date="2014" name="Int. J. Syst. Evol. Microbiol.">
        <title>Complete genome sequence of Corynebacterium casei LMG S-19264T (=DSM 44701T), isolated from a smear-ripened cheese.</title>
        <authorList>
            <consortium name="US DOE Joint Genome Institute (JGI-PGF)"/>
            <person name="Walter F."/>
            <person name="Albersmeier A."/>
            <person name="Kalinowski J."/>
            <person name="Ruckert C."/>
        </authorList>
    </citation>
    <scope>NUCLEOTIDE SEQUENCE</scope>
    <source>
        <strain evidence="11">VKM B-1513</strain>
    </source>
</reference>
<feature type="domain" description="Flagellar basal body rod protein N-terminal" evidence="7">
    <location>
        <begin position="7"/>
        <end position="37"/>
    </location>
</feature>
<dbReference type="InterPro" id="IPR037925">
    <property type="entry name" value="FlgE/F/G-like"/>
</dbReference>
<evidence type="ECO:0000313" key="11">
    <source>
        <dbReference type="EMBL" id="GLK51285.1"/>
    </source>
</evidence>
<dbReference type="PANTHER" id="PTHR30435:SF1">
    <property type="entry name" value="FLAGELLAR HOOK PROTEIN FLGE"/>
    <property type="match status" value="1"/>
</dbReference>
<name>A0A9W6ILI4_9PROT</name>
<dbReference type="PROSITE" id="PS00588">
    <property type="entry name" value="FLAGELLA_BB_ROD"/>
    <property type="match status" value="1"/>
</dbReference>
<dbReference type="Pfam" id="PF00460">
    <property type="entry name" value="Flg_bb_rod"/>
    <property type="match status" value="1"/>
</dbReference>
<protein>
    <recommendedName>
        <fullName evidence="3 5">Flagellar hook protein FlgE</fullName>
    </recommendedName>
</protein>
<keyword evidence="6" id="KW-0732">Signal</keyword>
<keyword evidence="12" id="KW-1185">Reference proteome</keyword>
<accession>A0A9W6ILI4</accession>
<feature type="chain" id="PRO_5040904667" description="Flagellar hook protein FlgE" evidence="6">
    <location>
        <begin position="23"/>
        <end position="463"/>
    </location>
</feature>
<evidence type="ECO:0000256" key="5">
    <source>
        <dbReference type="RuleBase" id="RU362116"/>
    </source>
</evidence>
<dbReference type="InterPro" id="IPR037058">
    <property type="entry name" value="Falgellar_hook_FlgE_sf"/>
</dbReference>
<dbReference type="AlphaFoldDB" id="A0A9W6ILI4"/>
<dbReference type="GO" id="GO:0005829">
    <property type="term" value="C:cytosol"/>
    <property type="evidence" value="ECO:0007669"/>
    <property type="project" value="TreeGrafter"/>
</dbReference>
<feature type="domain" description="Flagellar hook protein FlgE/F/G-like D1" evidence="10">
    <location>
        <begin position="87"/>
        <end position="134"/>
    </location>
</feature>
<evidence type="ECO:0000259" key="7">
    <source>
        <dbReference type="Pfam" id="PF00460"/>
    </source>
</evidence>
<dbReference type="GO" id="GO:0009425">
    <property type="term" value="C:bacterial-type flagellum basal body"/>
    <property type="evidence" value="ECO:0007669"/>
    <property type="project" value="UniProtKB-SubCell"/>
</dbReference>
<dbReference type="InterPro" id="IPR011491">
    <property type="entry name" value="FlgE_D2"/>
</dbReference>
<dbReference type="RefSeq" id="WP_271185671.1">
    <property type="nucleotide sequence ID" value="NZ_BSFE01000002.1"/>
</dbReference>
<organism evidence="11 12">
    <name type="scientific">Maricaulis virginensis</name>
    <dbReference type="NCBI Taxonomy" id="144022"/>
    <lineage>
        <taxon>Bacteria</taxon>
        <taxon>Pseudomonadati</taxon>
        <taxon>Pseudomonadota</taxon>
        <taxon>Alphaproteobacteria</taxon>
        <taxon>Maricaulales</taxon>
        <taxon>Maricaulaceae</taxon>
        <taxon>Maricaulis</taxon>
    </lineage>
</organism>
<evidence type="ECO:0000259" key="10">
    <source>
        <dbReference type="Pfam" id="PF22692"/>
    </source>
</evidence>
<gene>
    <name evidence="11" type="ORF">GCM10017621_07930</name>
</gene>
<evidence type="ECO:0000256" key="2">
    <source>
        <dbReference type="ARBA" id="ARBA00009677"/>
    </source>
</evidence>
<dbReference type="GO" id="GO:0071978">
    <property type="term" value="P:bacterial-type flagellum-dependent swarming motility"/>
    <property type="evidence" value="ECO:0007669"/>
    <property type="project" value="TreeGrafter"/>
</dbReference>
<reference evidence="11" key="2">
    <citation type="submission" date="2023-01" db="EMBL/GenBank/DDBJ databases">
        <authorList>
            <person name="Sun Q."/>
            <person name="Evtushenko L."/>
        </authorList>
    </citation>
    <scope>NUCLEOTIDE SEQUENCE</scope>
    <source>
        <strain evidence="11">VKM B-1513</strain>
    </source>
</reference>
<evidence type="ECO:0000259" key="9">
    <source>
        <dbReference type="Pfam" id="PF07559"/>
    </source>
</evidence>